<dbReference type="AlphaFoldDB" id="A0A0F9JKZ8"/>
<feature type="non-terminal residue" evidence="1">
    <location>
        <position position="314"/>
    </location>
</feature>
<protein>
    <submittedName>
        <fullName evidence="1">Uncharacterized protein</fullName>
    </submittedName>
</protein>
<sequence length="314" mass="35328">MRDISQSLLRGQRSRTILAKNLRIQMVLTYDATTLTYNVGKVKRLQDTEQAFSHKAQVLLEDTDKVLHGLDLEGYKAVLSYGLITRAGEELVATAPLWVVGQDRDSYRDRLEVNFELEGIFDRMAKHKAESSLTLLSTDTQTVKDLLTGIADTTLTDGTNTPYSNYPAYTITFDSGYDDDGLIDVFTPADAFRVGLNESRWAKFRELLRYTNAVPRVGSDEEIHIFTPTTSGTVYSNEYSLAQGRDFHNYFSKRFRRRVVSPNYITFKSHPAHDDSYTGFAKDASADLTDMLERETHFVRAASNAQCTALAGAL</sequence>
<reference evidence="1" key="1">
    <citation type="journal article" date="2015" name="Nature">
        <title>Complex archaea that bridge the gap between prokaryotes and eukaryotes.</title>
        <authorList>
            <person name="Spang A."/>
            <person name="Saw J.H."/>
            <person name="Jorgensen S.L."/>
            <person name="Zaremba-Niedzwiedzka K."/>
            <person name="Martijn J."/>
            <person name="Lind A.E."/>
            <person name="van Eijk R."/>
            <person name="Schleper C."/>
            <person name="Guy L."/>
            <person name="Ettema T.J."/>
        </authorList>
    </citation>
    <scope>NUCLEOTIDE SEQUENCE</scope>
</reference>
<accession>A0A0F9JKZ8</accession>
<gene>
    <name evidence="1" type="ORF">LCGC14_1744520</name>
</gene>
<organism evidence="1">
    <name type="scientific">marine sediment metagenome</name>
    <dbReference type="NCBI Taxonomy" id="412755"/>
    <lineage>
        <taxon>unclassified sequences</taxon>
        <taxon>metagenomes</taxon>
        <taxon>ecological metagenomes</taxon>
    </lineage>
</organism>
<dbReference type="EMBL" id="LAZR01016005">
    <property type="protein sequence ID" value="KKM06391.1"/>
    <property type="molecule type" value="Genomic_DNA"/>
</dbReference>
<evidence type="ECO:0000313" key="1">
    <source>
        <dbReference type="EMBL" id="KKM06391.1"/>
    </source>
</evidence>
<proteinExistence type="predicted"/>
<name>A0A0F9JKZ8_9ZZZZ</name>
<comment type="caution">
    <text evidence="1">The sequence shown here is derived from an EMBL/GenBank/DDBJ whole genome shotgun (WGS) entry which is preliminary data.</text>
</comment>